<comment type="catalytic activity">
    <reaction evidence="7">
        <text>(6R)-5,10-methylene-5,6,7,8-tetrahydrofolate + 3-methyl-2-oxobutanoate + H2O = 2-dehydropantoate + (6S)-5,6,7,8-tetrahydrofolate</text>
        <dbReference type="Rhea" id="RHEA:11824"/>
        <dbReference type="ChEBI" id="CHEBI:11561"/>
        <dbReference type="ChEBI" id="CHEBI:11851"/>
        <dbReference type="ChEBI" id="CHEBI:15377"/>
        <dbReference type="ChEBI" id="CHEBI:15636"/>
        <dbReference type="ChEBI" id="CHEBI:57453"/>
        <dbReference type="EC" id="2.1.2.11"/>
    </reaction>
</comment>
<name>A0A2U2C6F7_9RHOB</name>
<gene>
    <name evidence="7 11" type="primary">panB</name>
    <name evidence="11" type="ORF">C4N9_17465</name>
</gene>
<comment type="caution">
    <text evidence="11">The sequence shown here is derived from an EMBL/GenBank/DDBJ whole genome shotgun (WGS) entry which is preliminary data.</text>
</comment>
<dbReference type="Proteomes" id="UP000244940">
    <property type="component" value="Unassembled WGS sequence"/>
</dbReference>
<dbReference type="Pfam" id="PF02548">
    <property type="entry name" value="Pantoate_transf"/>
    <property type="match status" value="1"/>
</dbReference>
<keyword evidence="5 7" id="KW-0808">Transferase</keyword>
<dbReference type="GO" id="GO:0003864">
    <property type="term" value="F:3-methyl-2-oxobutanoate hydroxymethyltransferase activity"/>
    <property type="evidence" value="ECO:0007669"/>
    <property type="project" value="UniProtKB-UniRule"/>
</dbReference>
<evidence type="ECO:0000256" key="7">
    <source>
        <dbReference type="HAMAP-Rule" id="MF_00156"/>
    </source>
</evidence>
<keyword evidence="7" id="KW-0963">Cytoplasm</keyword>
<dbReference type="GO" id="GO:0000287">
    <property type="term" value="F:magnesium ion binding"/>
    <property type="evidence" value="ECO:0007669"/>
    <property type="project" value="TreeGrafter"/>
</dbReference>
<dbReference type="PIRSF" id="PIRSF000388">
    <property type="entry name" value="Pantoate_hydroxy_MeTrfase"/>
    <property type="match status" value="1"/>
</dbReference>
<dbReference type="GO" id="GO:0005737">
    <property type="term" value="C:cytoplasm"/>
    <property type="evidence" value="ECO:0007669"/>
    <property type="project" value="UniProtKB-SubCell"/>
</dbReference>
<dbReference type="GO" id="GO:0015940">
    <property type="term" value="P:pantothenate biosynthetic process"/>
    <property type="evidence" value="ECO:0007669"/>
    <property type="project" value="UniProtKB-UniRule"/>
</dbReference>
<dbReference type="RefSeq" id="WP_109534632.1">
    <property type="nucleotide sequence ID" value="NZ_QEYD01000011.1"/>
</dbReference>
<evidence type="ECO:0000256" key="10">
    <source>
        <dbReference type="PIRSR" id="PIRSR000388-3"/>
    </source>
</evidence>
<dbReference type="NCBIfam" id="TIGR00222">
    <property type="entry name" value="panB"/>
    <property type="match status" value="1"/>
</dbReference>
<comment type="function">
    <text evidence="6 7">Catalyzes the reversible reaction in which hydroxymethyl group from 5,10-methylenetetrahydrofolate is transferred onto alpha-ketoisovalerate to form ketopantoate.</text>
</comment>
<feature type="binding site" evidence="7 10">
    <location>
        <position position="120"/>
    </location>
    <ligand>
        <name>Mg(2+)</name>
        <dbReference type="ChEBI" id="CHEBI:18420"/>
    </ligand>
</feature>
<dbReference type="GeneID" id="94366684"/>
<evidence type="ECO:0000256" key="9">
    <source>
        <dbReference type="PIRSR" id="PIRSR000388-2"/>
    </source>
</evidence>
<feature type="binding site" evidence="7 9">
    <location>
        <position position="88"/>
    </location>
    <ligand>
        <name>3-methyl-2-oxobutanoate</name>
        <dbReference type="ChEBI" id="CHEBI:11851"/>
    </ligand>
</feature>
<feature type="binding site" evidence="7 9">
    <location>
        <position position="118"/>
    </location>
    <ligand>
        <name>3-methyl-2-oxobutanoate</name>
        <dbReference type="ChEBI" id="CHEBI:11851"/>
    </ligand>
</feature>
<evidence type="ECO:0000313" key="12">
    <source>
        <dbReference type="Proteomes" id="UP000244940"/>
    </source>
</evidence>
<feature type="binding site" evidence="7 10">
    <location>
        <position position="49"/>
    </location>
    <ligand>
        <name>Mg(2+)</name>
        <dbReference type="ChEBI" id="CHEBI:18420"/>
    </ligand>
</feature>
<keyword evidence="12" id="KW-1185">Reference proteome</keyword>
<accession>A0A2U2C6F7</accession>
<evidence type="ECO:0000256" key="6">
    <source>
        <dbReference type="ARBA" id="ARBA00056497"/>
    </source>
</evidence>
<keyword evidence="7 10" id="KW-0460">Magnesium</keyword>
<comment type="cofactor">
    <cofactor evidence="7 10">
        <name>Mg(2+)</name>
        <dbReference type="ChEBI" id="CHEBI:18420"/>
    </cofactor>
    <text evidence="7 10">Binds 1 Mg(2+) ion per subunit.</text>
</comment>
<dbReference type="InterPro" id="IPR040442">
    <property type="entry name" value="Pyrv_kinase-like_dom_sf"/>
</dbReference>
<dbReference type="EC" id="2.1.2.11" evidence="7"/>
<dbReference type="HAMAP" id="MF_00156">
    <property type="entry name" value="PanB"/>
    <property type="match status" value="1"/>
</dbReference>
<dbReference type="CDD" id="cd06557">
    <property type="entry name" value="KPHMT-like"/>
    <property type="match status" value="1"/>
</dbReference>
<dbReference type="GO" id="GO:0008168">
    <property type="term" value="F:methyltransferase activity"/>
    <property type="evidence" value="ECO:0007669"/>
    <property type="project" value="UniProtKB-KW"/>
</dbReference>
<evidence type="ECO:0000256" key="1">
    <source>
        <dbReference type="ARBA" id="ARBA00005033"/>
    </source>
</evidence>
<dbReference type="InterPro" id="IPR003700">
    <property type="entry name" value="Pantoate_hydroxy_MeTrfase"/>
</dbReference>
<dbReference type="FunFam" id="3.20.20.60:FF:000003">
    <property type="entry name" value="3-methyl-2-oxobutanoate hydroxymethyltransferase"/>
    <property type="match status" value="1"/>
</dbReference>
<evidence type="ECO:0000256" key="3">
    <source>
        <dbReference type="ARBA" id="ARBA00011424"/>
    </source>
</evidence>
<dbReference type="NCBIfam" id="NF001452">
    <property type="entry name" value="PRK00311.1"/>
    <property type="match status" value="1"/>
</dbReference>
<keyword evidence="11" id="KW-0489">Methyltransferase</keyword>
<dbReference type="PANTHER" id="PTHR20881">
    <property type="entry name" value="3-METHYL-2-OXOBUTANOATE HYDROXYMETHYLTRANSFERASE"/>
    <property type="match status" value="1"/>
</dbReference>
<reference evidence="11 12" key="1">
    <citation type="submission" date="2018-05" db="EMBL/GenBank/DDBJ databases">
        <title>Pararhodobacter marina sp. nov., isolated from deep-sea water of the Indian Ocean.</title>
        <authorList>
            <person name="Lai Q.Sr."/>
            <person name="Liu X."/>
            <person name="Shao Z."/>
        </authorList>
    </citation>
    <scope>NUCLEOTIDE SEQUENCE [LARGE SCALE GENOMIC DNA]</scope>
    <source>
        <strain evidence="11 12">CIC4N-9</strain>
    </source>
</reference>
<comment type="subunit">
    <text evidence="3 7">Homodecamer; pentamer of dimers.</text>
</comment>
<evidence type="ECO:0000256" key="5">
    <source>
        <dbReference type="ARBA" id="ARBA00022679"/>
    </source>
</evidence>
<feature type="binding site" evidence="7 10">
    <location>
        <position position="88"/>
    </location>
    <ligand>
        <name>Mg(2+)</name>
        <dbReference type="ChEBI" id="CHEBI:18420"/>
    </ligand>
</feature>
<comment type="subcellular location">
    <subcellularLocation>
        <location evidence="7">Cytoplasm</location>
    </subcellularLocation>
</comment>
<keyword evidence="7 10" id="KW-0479">Metal-binding</keyword>
<dbReference type="EMBL" id="QEYD01000011">
    <property type="protein sequence ID" value="PWE27442.1"/>
    <property type="molecule type" value="Genomic_DNA"/>
</dbReference>
<evidence type="ECO:0000256" key="2">
    <source>
        <dbReference type="ARBA" id="ARBA00008676"/>
    </source>
</evidence>
<dbReference type="InterPro" id="IPR015813">
    <property type="entry name" value="Pyrv/PenolPyrv_kinase-like_dom"/>
</dbReference>
<organism evidence="11 12">
    <name type="scientific">Pararhodobacter marinus</name>
    <dbReference type="NCBI Taxonomy" id="2184063"/>
    <lineage>
        <taxon>Bacteria</taxon>
        <taxon>Pseudomonadati</taxon>
        <taxon>Pseudomonadota</taxon>
        <taxon>Alphaproteobacteria</taxon>
        <taxon>Rhodobacterales</taxon>
        <taxon>Paracoccaceae</taxon>
        <taxon>Pararhodobacter</taxon>
    </lineage>
</organism>
<evidence type="ECO:0000256" key="4">
    <source>
        <dbReference type="ARBA" id="ARBA00022655"/>
    </source>
</evidence>
<sequence>MSAQAPIRRITVPQIRARKGGEPIVSLTSYHSHTAAIVDKYADFILVGDSLGMVMHGMESTVGVTLDMMITHGKAVVRGTKRALIVVDMPFGTYEESPQMAFRNAARIMTETMCQAVKLEGGARMAETIRYLVDRGIPVMAHIGLTPQSTNVMGGFKTQGRDEATWAHHIDDAKAVTEAGAFAVVVEGVVEPLAREITAQIEIPTIGIGASADCDGQILVLEDMLGLNPRPPKFVKVYGELGGMIERAVSAYADEVKSRAFPSDDQTYR</sequence>
<dbReference type="OrthoDB" id="9781789at2"/>
<dbReference type="PANTHER" id="PTHR20881:SF0">
    <property type="entry name" value="3-METHYL-2-OXOBUTANOATE HYDROXYMETHYLTRANSFERASE"/>
    <property type="match status" value="1"/>
</dbReference>
<proteinExistence type="inferred from homology"/>
<feature type="active site" description="Proton acceptor" evidence="7 8">
    <location>
        <position position="187"/>
    </location>
</feature>
<dbReference type="Gene3D" id="3.20.20.60">
    <property type="entry name" value="Phosphoenolpyruvate-binding domains"/>
    <property type="match status" value="1"/>
</dbReference>
<evidence type="ECO:0000313" key="11">
    <source>
        <dbReference type="EMBL" id="PWE27442.1"/>
    </source>
</evidence>
<dbReference type="AlphaFoldDB" id="A0A2U2C6F7"/>
<dbReference type="GO" id="GO:0032259">
    <property type="term" value="P:methylation"/>
    <property type="evidence" value="ECO:0007669"/>
    <property type="project" value="UniProtKB-KW"/>
</dbReference>
<comment type="pathway">
    <text evidence="1 7">Cofactor biosynthesis; (R)-pantothenate biosynthesis; (R)-pantoate from 3-methyl-2-oxobutanoate: step 1/2.</text>
</comment>
<keyword evidence="4 7" id="KW-0566">Pantothenate biosynthesis</keyword>
<dbReference type="UniPathway" id="UPA00028">
    <property type="reaction ID" value="UER00003"/>
</dbReference>
<comment type="similarity">
    <text evidence="2 7">Belongs to the PanB family.</text>
</comment>
<evidence type="ECO:0000256" key="8">
    <source>
        <dbReference type="PIRSR" id="PIRSR000388-1"/>
    </source>
</evidence>
<dbReference type="SUPFAM" id="SSF51621">
    <property type="entry name" value="Phosphoenolpyruvate/pyruvate domain"/>
    <property type="match status" value="1"/>
</dbReference>
<protein>
    <recommendedName>
        <fullName evidence="7">3-methyl-2-oxobutanoate hydroxymethyltransferase</fullName>
        <ecNumber evidence="7">2.1.2.11</ecNumber>
    </recommendedName>
    <alternativeName>
        <fullName evidence="7">Ketopantoate hydroxymethyltransferase</fullName>
        <shortName evidence="7">KPHMT</shortName>
    </alternativeName>
</protein>
<feature type="binding site" evidence="7 9">
    <location>
        <begin position="49"/>
        <end position="50"/>
    </location>
    <ligand>
        <name>3-methyl-2-oxobutanoate</name>
        <dbReference type="ChEBI" id="CHEBI:11851"/>
    </ligand>
</feature>